<organism evidence="1 2">
    <name type="scientific">Candidatus Ruania gallistercoris</name>
    <dbReference type="NCBI Taxonomy" id="2838746"/>
    <lineage>
        <taxon>Bacteria</taxon>
        <taxon>Bacillati</taxon>
        <taxon>Actinomycetota</taxon>
        <taxon>Actinomycetes</taxon>
        <taxon>Micrococcales</taxon>
        <taxon>Ruaniaceae</taxon>
        <taxon>Ruania</taxon>
    </lineage>
</organism>
<dbReference type="AlphaFoldDB" id="A0A9D2EC74"/>
<evidence type="ECO:0000313" key="2">
    <source>
        <dbReference type="Proteomes" id="UP000824037"/>
    </source>
</evidence>
<dbReference type="EMBL" id="DXBY01000049">
    <property type="protein sequence ID" value="HIZ34666.1"/>
    <property type="molecule type" value="Genomic_DNA"/>
</dbReference>
<accession>A0A9D2EC74</accession>
<sequence length="45" mass="4927">MDADESVEFAVAAVEDLADRHLPEHVAAFEHVLATLQDQLAHAED</sequence>
<dbReference type="Proteomes" id="UP000824037">
    <property type="component" value="Unassembled WGS sequence"/>
</dbReference>
<gene>
    <name evidence="1" type="ORF">H9815_02720</name>
</gene>
<reference evidence="1" key="1">
    <citation type="journal article" date="2021" name="PeerJ">
        <title>Extensive microbial diversity within the chicken gut microbiome revealed by metagenomics and culture.</title>
        <authorList>
            <person name="Gilroy R."/>
            <person name="Ravi A."/>
            <person name="Getino M."/>
            <person name="Pursley I."/>
            <person name="Horton D.L."/>
            <person name="Alikhan N.F."/>
            <person name="Baker D."/>
            <person name="Gharbi K."/>
            <person name="Hall N."/>
            <person name="Watson M."/>
            <person name="Adriaenssens E.M."/>
            <person name="Foster-Nyarko E."/>
            <person name="Jarju S."/>
            <person name="Secka A."/>
            <person name="Antonio M."/>
            <person name="Oren A."/>
            <person name="Chaudhuri R.R."/>
            <person name="La Ragione R."/>
            <person name="Hildebrand F."/>
            <person name="Pallen M.J."/>
        </authorList>
    </citation>
    <scope>NUCLEOTIDE SEQUENCE</scope>
    <source>
        <strain evidence="1">ChiGjej4B4-7305</strain>
    </source>
</reference>
<proteinExistence type="predicted"/>
<protein>
    <submittedName>
        <fullName evidence="1">Uncharacterized protein</fullName>
    </submittedName>
</protein>
<reference evidence="1" key="2">
    <citation type="submission" date="2021-04" db="EMBL/GenBank/DDBJ databases">
        <authorList>
            <person name="Gilroy R."/>
        </authorList>
    </citation>
    <scope>NUCLEOTIDE SEQUENCE</scope>
    <source>
        <strain evidence="1">ChiGjej4B4-7305</strain>
    </source>
</reference>
<name>A0A9D2EC74_9MICO</name>
<comment type="caution">
    <text evidence="1">The sequence shown here is derived from an EMBL/GenBank/DDBJ whole genome shotgun (WGS) entry which is preliminary data.</text>
</comment>
<evidence type="ECO:0000313" key="1">
    <source>
        <dbReference type="EMBL" id="HIZ34666.1"/>
    </source>
</evidence>